<dbReference type="Proteomes" id="UP000235392">
    <property type="component" value="Unassembled WGS sequence"/>
</dbReference>
<accession>A0A2N5U7S6</accession>
<reference evidence="1 2" key="1">
    <citation type="submission" date="2017-11" db="EMBL/GenBank/DDBJ databases">
        <title>De novo assembly and phasing of dikaryotic genomes from two isolates of Puccinia coronata f. sp. avenae, the causal agent of oat crown rust.</title>
        <authorList>
            <person name="Miller M.E."/>
            <person name="Zhang Y."/>
            <person name="Omidvar V."/>
            <person name="Sperschneider J."/>
            <person name="Schwessinger B."/>
            <person name="Raley C."/>
            <person name="Palmer J.M."/>
            <person name="Garnica D."/>
            <person name="Upadhyaya N."/>
            <person name="Rathjen J."/>
            <person name="Taylor J.M."/>
            <person name="Park R.F."/>
            <person name="Dodds P.N."/>
            <person name="Hirsch C.D."/>
            <person name="Kianian S.F."/>
            <person name="Figueroa M."/>
        </authorList>
    </citation>
    <scope>NUCLEOTIDE SEQUENCE [LARGE SCALE GENOMIC DNA]</scope>
    <source>
        <strain evidence="1">12SD80</strain>
    </source>
</reference>
<sequence>SDIDRIATIEMQQRTDMSIDDANIQMHAEESSELGMEELGALLGSAPRQVANCLLGNPPQQVASFLRPAGESSLTGSKLPTCLLGYFLAGSYLPAKDSLASSYLPAEDSLAGSYLPPKESPSRQAATCKGLLTRQVATCRKESLAGR</sequence>
<proteinExistence type="predicted"/>
<protein>
    <submittedName>
        <fullName evidence="1">Uncharacterized protein</fullName>
    </submittedName>
</protein>
<organism evidence="1 2">
    <name type="scientific">Puccinia coronata f. sp. avenae</name>
    <dbReference type="NCBI Taxonomy" id="200324"/>
    <lineage>
        <taxon>Eukaryota</taxon>
        <taxon>Fungi</taxon>
        <taxon>Dikarya</taxon>
        <taxon>Basidiomycota</taxon>
        <taxon>Pucciniomycotina</taxon>
        <taxon>Pucciniomycetes</taxon>
        <taxon>Pucciniales</taxon>
        <taxon>Pucciniaceae</taxon>
        <taxon>Puccinia</taxon>
    </lineage>
</organism>
<evidence type="ECO:0000313" key="2">
    <source>
        <dbReference type="Proteomes" id="UP000235392"/>
    </source>
</evidence>
<evidence type="ECO:0000313" key="1">
    <source>
        <dbReference type="EMBL" id="PLW33794.1"/>
    </source>
</evidence>
<comment type="caution">
    <text evidence="1">The sequence shown here is derived from an EMBL/GenBank/DDBJ whole genome shotgun (WGS) entry which is preliminary data.</text>
</comment>
<name>A0A2N5U7S6_9BASI</name>
<dbReference type="AlphaFoldDB" id="A0A2N5U7S6"/>
<dbReference type="EMBL" id="PGCI01000212">
    <property type="protein sequence ID" value="PLW33794.1"/>
    <property type="molecule type" value="Genomic_DNA"/>
</dbReference>
<gene>
    <name evidence="1" type="ORF">PCASD_19933</name>
</gene>
<feature type="non-terminal residue" evidence="1">
    <location>
        <position position="1"/>
    </location>
</feature>